<dbReference type="Pfam" id="PF00098">
    <property type="entry name" value="zf-CCHC"/>
    <property type="match status" value="2"/>
</dbReference>
<evidence type="ECO:0000256" key="5">
    <source>
        <dbReference type="PROSITE-ProRule" id="PRU00047"/>
    </source>
</evidence>
<gene>
    <name evidence="7" type="ORF">BGZ80_008380</name>
</gene>
<dbReference type="SUPFAM" id="SSF57756">
    <property type="entry name" value="Retrovirus zinc finger-like domains"/>
    <property type="match status" value="1"/>
</dbReference>
<organism evidence="7 8">
    <name type="scientific">Entomortierella chlamydospora</name>
    <dbReference type="NCBI Taxonomy" id="101097"/>
    <lineage>
        <taxon>Eukaryota</taxon>
        <taxon>Fungi</taxon>
        <taxon>Fungi incertae sedis</taxon>
        <taxon>Mucoromycota</taxon>
        <taxon>Mortierellomycotina</taxon>
        <taxon>Mortierellomycetes</taxon>
        <taxon>Mortierellales</taxon>
        <taxon>Mortierellaceae</taxon>
        <taxon>Entomortierella</taxon>
    </lineage>
</organism>
<keyword evidence="8" id="KW-1185">Reference proteome</keyword>
<proteinExistence type="predicted"/>
<evidence type="ECO:0000313" key="7">
    <source>
        <dbReference type="EMBL" id="KAF9992867.1"/>
    </source>
</evidence>
<name>A0A9P6SR36_9FUNG</name>
<dbReference type="PANTHER" id="PTHR23002">
    <property type="entry name" value="ZINC FINGER CCHC DOMAIN CONTAINING PROTEIN"/>
    <property type="match status" value="1"/>
</dbReference>
<dbReference type="GO" id="GO:0008270">
    <property type="term" value="F:zinc ion binding"/>
    <property type="evidence" value="ECO:0007669"/>
    <property type="project" value="UniProtKB-KW"/>
</dbReference>
<keyword evidence="1" id="KW-0479">Metal-binding</keyword>
<evidence type="ECO:0000259" key="6">
    <source>
        <dbReference type="PROSITE" id="PS50158"/>
    </source>
</evidence>
<keyword evidence="2" id="KW-0677">Repeat</keyword>
<dbReference type="Proteomes" id="UP000703661">
    <property type="component" value="Unassembled WGS sequence"/>
</dbReference>
<reference evidence="7" key="1">
    <citation type="journal article" date="2020" name="Fungal Divers.">
        <title>Resolving the Mortierellaceae phylogeny through synthesis of multi-gene phylogenetics and phylogenomics.</title>
        <authorList>
            <person name="Vandepol N."/>
            <person name="Liber J."/>
            <person name="Desiro A."/>
            <person name="Na H."/>
            <person name="Kennedy M."/>
            <person name="Barry K."/>
            <person name="Grigoriev I.V."/>
            <person name="Miller A.N."/>
            <person name="O'Donnell K."/>
            <person name="Stajich J.E."/>
            <person name="Bonito G."/>
        </authorList>
    </citation>
    <scope>NUCLEOTIDE SEQUENCE</scope>
    <source>
        <strain evidence="7">NRRL 2769</strain>
    </source>
</reference>
<dbReference type="EMBL" id="JAAAID010004516">
    <property type="protein sequence ID" value="KAF9992867.1"/>
    <property type="molecule type" value="Genomic_DNA"/>
</dbReference>
<dbReference type="InterPro" id="IPR001878">
    <property type="entry name" value="Znf_CCHC"/>
</dbReference>
<dbReference type="Gene3D" id="4.10.60.10">
    <property type="entry name" value="Zinc finger, CCHC-type"/>
    <property type="match status" value="2"/>
</dbReference>
<dbReference type="InterPro" id="IPR051714">
    <property type="entry name" value="Znf_CCHC_NABP"/>
</dbReference>
<keyword evidence="4" id="KW-0862">Zinc</keyword>
<evidence type="ECO:0000313" key="8">
    <source>
        <dbReference type="Proteomes" id="UP000703661"/>
    </source>
</evidence>
<evidence type="ECO:0000256" key="3">
    <source>
        <dbReference type="ARBA" id="ARBA00022771"/>
    </source>
</evidence>
<sequence>MSRDCNQGSKCYNCGNSGHISRDCTEERKEKACYKCGEAGHISRDCPQQA</sequence>
<evidence type="ECO:0000256" key="4">
    <source>
        <dbReference type="ARBA" id="ARBA00022833"/>
    </source>
</evidence>
<keyword evidence="3 5" id="KW-0863">Zinc-finger</keyword>
<dbReference type="GO" id="GO:0003676">
    <property type="term" value="F:nucleic acid binding"/>
    <property type="evidence" value="ECO:0007669"/>
    <property type="project" value="InterPro"/>
</dbReference>
<dbReference type="SMART" id="SM00343">
    <property type="entry name" value="ZnF_C2HC"/>
    <property type="match status" value="2"/>
</dbReference>
<protein>
    <recommendedName>
        <fullName evidence="6">CCHC-type domain-containing protein</fullName>
    </recommendedName>
</protein>
<comment type="caution">
    <text evidence="7">The sequence shown here is derived from an EMBL/GenBank/DDBJ whole genome shotgun (WGS) entry which is preliminary data.</text>
</comment>
<accession>A0A9P6SR36</accession>
<dbReference type="AlphaFoldDB" id="A0A9P6SR36"/>
<feature type="domain" description="CCHC-type" evidence="6">
    <location>
        <begin position="10"/>
        <end position="26"/>
    </location>
</feature>
<feature type="domain" description="CCHC-type" evidence="6">
    <location>
        <begin position="33"/>
        <end position="48"/>
    </location>
</feature>
<dbReference type="InterPro" id="IPR036875">
    <property type="entry name" value="Znf_CCHC_sf"/>
</dbReference>
<dbReference type="FunFam" id="4.10.60.10:FF:000002">
    <property type="entry name" value="cellular nucleic acid-binding protein-like isoform X1"/>
    <property type="match status" value="1"/>
</dbReference>
<evidence type="ECO:0000256" key="2">
    <source>
        <dbReference type="ARBA" id="ARBA00022737"/>
    </source>
</evidence>
<evidence type="ECO:0000256" key="1">
    <source>
        <dbReference type="ARBA" id="ARBA00022723"/>
    </source>
</evidence>
<dbReference type="PROSITE" id="PS50158">
    <property type="entry name" value="ZF_CCHC"/>
    <property type="match status" value="2"/>
</dbReference>